<sequence>MASSHPPAVPGLPGSGESGAAEEALGGAAGLSRRPPLSAVSVFGHVPARREGPPELSYFYRVAKTGDVSTYDSIFNRPEGYNKKLHRCDREHAKGRGLHINEEEMARPVAVLSSSEYGRRINKPVERVIREHARINLLEAEFYRKNGITCLLEEPSPSLDPC</sequence>
<name>A0A8C3KUG9_9CHAR</name>
<evidence type="ECO:0000256" key="1">
    <source>
        <dbReference type="SAM" id="MobiDB-lite"/>
    </source>
</evidence>
<dbReference type="AlphaFoldDB" id="A0A8C3KUG9"/>
<dbReference type="Pfam" id="PF15074">
    <property type="entry name" value="CFAP90"/>
    <property type="match status" value="1"/>
</dbReference>
<dbReference type="Ensembl" id="ENSCPGT00000029564.1">
    <property type="protein sequence ID" value="ENSCPGP00000027080.1"/>
    <property type="gene ID" value="ENSCPGG00000018659.1"/>
</dbReference>
<reference evidence="2" key="1">
    <citation type="submission" date="2025-08" db="UniProtKB">
        <authorList>
            <consortium name="Ensembl"/>
        </authorList>
    </citation>
    <scope>IDENTIFICATION</scope>
</reference>
<feature type="compositionally biased region" description="Low complexity" evidence="1">
    <location>
        <begin position="18"/>
        <end position="32"/>
    </location>
</feature>
<accession>A0A8C3KUG9</accession>
<proteinExistence type="predicted"/>
<evidence type="ECO:0000313" key="2">
    <source>
        <dbReference type="Ensembl" id="ENSCPGP00000027080.1"/>
    </source>
</evidence>
<keyword evidence="3" id="KW-1185">Reference proteome</keyword>
<reference evidence="2" key="2">
    <citation type="submission" date="2025-09" db="UniProtKB">
        <authorList>
            <consortium name="Ensembl"/>
        </authorList>
    </citation>
    <scope>IDENTIFICATION</scope>
</reference>
<dbReference type="PANTHER" id="PTHR34444:SF1">
    <property type="entry name" value="CILIA- AND FLAGELLA-ASSOCIATED PROTEIN 90"/>
    <property type="match status" value="1"/>
</dbReference>
<dbReference type="PANTHER" id="PTHR34444">
    <property type="entry name" value="LOC361192"/>
    <property type="match status" value="1"/>
</dbReference>
<evidence type="ECO:0000313" key="3">
    <source>
        <dbReference type="Proteomes" id="UP000694419"/>
    </source>
</evidence>
<organism evidence="2 3">
    <name type="scientific">Calidris pygmaea</name>
    <name type="common">Spoon-billed sandpiper</name>
    <dbReference type="NCBI Taxonomy" id="425635"/>
    <lineage>
        <taxon>Eukaryota</taxon>
        <taxon>Metazoa</taxon>
        <taxon>Chordata</taxon>
        <taxon>Craniata</taxon>
        <taxon>Vertebrata</taxon>
        <taxon>Euteleostomi</taxon>
        <taxon>Archelosauria</taxon>
        <taxon>Archosauria</taxon>
        <taxon>Dinosauria</taxon>
        <taxon>Saurischia</taxon>
        <taxon>Theropoda</taxon>
        <taxon>Coelurosauria</taxon>
        <taxon>Aves</taxon>
        <taxon>Neognathae</taxon>
        <taxon>Neoaves</taxon>
        <taxon>Charadriiformes</taxon>
        <taxon>Scolopacidae</taxon>
        <taxon>Calidris</taxon>
    </lineage>
</organism>
<dbReference type="Proteomes" id="UP000694419">
    <property type="component" value="Unplaced"/>
</dbReference>
<dbReference type="InterPro" id="IPR027901">
    <property type="entry name" value="CFAP90"/>
</dbReference>
<protein>
    <submittedName>
        <fullName evidence="2">Chromosome 5 open reading frame 49</fullName>
    </submittedName>
</protein>
<feature type="region of interest" description="Disordered" evidence="1">
    <location>
        <begin position="1"/>
        <end position="32"/>
    </location>
</feature>